<feature type="active site" description="Charge relay system" evidence="7 8">
    <location>
        <position position="533"/>
    </location>
</feature>
<evidence type="ECO:0000256" key="3">
    <source>
        <dbReference type="ARBA" id="ARBA00022670"/>
    </source>
</evidence>
<sequence length="881" mass="94084">MKRRFSLVPLFAVSALFLNGANALLQHEKFQPSGDANVLTGRYIVEFTHQDSTYPFAQSLSRTFDNDVQINEQFTHDLFSGLSFYLNDPAPSSVTASSYDDKLQALFDHDHVTSVYPIRAIRRPHLAAKPVHEDGSLAKAISPHHLTQVDRVHKELKHNGKGIVVGIIDSGVDYYHPALGGGFGKGHKVRYGEDLVGDKYDSNEANPIIRPGPTPLDNCGAESKASGHGTHVSGIVAGKADNFTGVAPEAELGMWRVFGCTGSTSNDIVIKALLKAYDIGSDIISLSLGDNSGWSEGPDAVVASRIAKKGTIVVLASGNEGESGAFTVGTPSTGKGVISVASFDNSNNLVYKFKASGLSDSIAYASDASGKFKTGDIVAGDSKVGGTQDACDPSTIPASVKGNYGLIKRGSCAFSDKAENLSKAGAIGVVVYDNAGGEAFGPSAPDAPIPVLGIGQKDGETLLAALKKGKVTLTFDGKLTPVPLATAKTVSSFSSVGASYELDLRPNIGAPGGDIYSTMPRYLGSWGLMSGTSMATPYLSGAIALYLESAKRSGKSIQPSFVLEEFQHYAFKAPAKNGDHNLDSPLRQGAGLIQVYDTLQQKVHITPGQFSFNDTSSTQHKTQTFTIKNYGSETVSYHISNNVSLAVSPYDIATSGYTYIQPINYTTAAAKLRISKKSIKVAPGKSVKVKVSVIPPNTDPKQHIMYGGYVQLSSSNKKVGLDLSIPYFGVVGRQVDLPIYDQDFPYLSSDSEGKVAYEKNETLVFHQHNKTSAAYIVTRFITPTALVQADVIDAKTKKVIGKAIPDQTYLPRNTLNPGEQAQVIRWDGTYLPKSFSLSSPNGIPVSHGTYKLRLKALHVFGNPKSDKDFDSWTSGPIKVIN</sequence>
<feature type="chain" id="PRO_5007899895" description="Peptidase S8/S53 domain-containing protein" evidence="9">
    <location>
        <begin position="24"/>
        <end position="881"/>
    </location>
</feature>
<dbReference type="PRINTS" id="PR00723">
    <property type="entry name" value="SUBTILISIN"/>
</dbReference>
<dbReference type="PANTHER" id="PTHR43399">
    <property type="entry name" value="SUBTILISIN-RELATED"/>
    <property type="match status" value="1"/>
</dbReference>
<evidence type="ECO:0000256" key="1">
    <source>
        <dbReference type="ARBA" id="ARBA00011073"/>
    </source>
</evidence>
<evidence type="ECO:0000256" key="2">
    <source>
        <dbReference type="ARBA" id="ARBA00022525"/>
    </source>
</evidence>
<feature type="signal peptide" evidence="9">
    <location>
        <begin position="1"/>
        <end position="23"/>
    </location>
</feature>
<evidence type="ECO:0000256" key="6">
    <source>
        <dbReference type="ARBA" id="ARBA00022825"/>
    </source>
</evidence>
<accession>A0A168QJQ0</accession>
<feature type="domain" description="PA" evidence="11">
    <location>
        <begin position="374"/>
        <end position="462"/>
    </location>
</feature>
<dbReference type="AlphaFoldDB" id="A0A168QJQ0"/>
<reference evidence="13" key="1">
    <citation type="submission" date="2016-04" db="EMBL/GenBank/DDBJ databases">
        <authorList>
            <person name="Evans L.H."/>
            <person name="Alamgir A."/>
            <person name="Owens N."/>
            <person name="Weber N.D."/>
            <person name="Virtaneva K."/>
            <person name="Barbian K."/>
            <person name="Babar A."/>
            <person name="Rosenke K."/>
        </authorList>
    </citation>
    <scope>NUCLEOTIDE SEQUENCE [LARGE SCALE GENOMIC DNA]</scope>
    <source>
        <strain evidence="13">CBS 101.48</strain>
    </source>
</reference>
<evidence type="ECO:0000256" key="7">
    <source>
        <dbReference type="PIRSR" id="PIRSR615500-1"/>
    </source>
</evidence>
<dbReference type="Pfam" id="PF06280">
    <property type="entry name" value="fn3_5"/>
    <property type="match status" value="1"/>
</dbReference>
<dbReference type="InterPro" id="IPR010435">
    <property type="entry name" value="C5a/SBT2-like_Fn3"/>
</dbReference>
<dbReference type="InterPro" id="IPR003137">
    <property type="entry name" value="PA_domain"/>
</dbReference>
<evidence type="ECO:0008006" key="15">
    <source>
        <dbReference type="Google" id="ProtNLM"/>
    </source>
</evidence>
<feature type="active site" description="Charge relay system" evidence="7 8">
    <location>
        <position position="228"/>
    </location>
</feature>
<keyword evidence="14" id="KW-1185">Reference proteome</keyword>
<dbReference type="InterPro" id="IPR000209">
    <property type="entry name" value="Peptidase_S8/S53_dom"/>
</dbReference>
<dbReference type="CDD" id="cd07489">
    <property type="entry name" value="Peptidases_S8_5"/>
    <property type="match status" value="1"/>
</dbReference>
<gene>
    <name evidence="13" type="primary">ABSGL_10756.1 scaffold 12033</name>
</gene>
<dbReference type="GO" id="GO:0016020">
    <property type="term" value="C:membrane"/>
    <property type="evidence" value="ECO:0007669"/>
    <property type="project" value="InterPro"/>
</dbReference>
<dbReference type="Pfam" id="PF00082">
    <property type="entry name" value="Peptidase_S8"/>
    <property type="match status" value="1"/>
</dbReference>
<dbReference type="InterPro" id="IPR022398">
    <property type="entry name" value="Peptidase_S8_His-AS"/>
</dbReference>
<dbReference type="SUPFAM" id="SSF52743">
    <property type="entry name" value="Subtilisin-like"/>
    <property type="match status" value="1"/>
</dbReference>
<dbReference type="Gene3D" id="2.60.40.1710">
    <property type="entry name" value="Subtilisin-like superfamily"/>
    <property type="match status" value="1"/>
</dbReference>
<dbReference type="EMBL" id="LT554417">
    <property type="protein sequence ID" value="SAM04890.1"/>
    <property type="molecule type" value="Genomic_DNA"/>
</dbReference>
<dbReference type="InterPro" id="IPR036852">
    <property type="entry name" value="Peptidase_S8/S53_dom_sf"/>
</dbReference>
<dbReference type="InterPro" id="IPR023827">
    <property type="entry name" value="Peptidase_S8_Asp-AS"/>
</dbReference>
<dbReference type="GO" id="GO:0004252">
    <property type="term" value="F:serine-type endopeptidase activity"/>
    <property type="evidence" value="ECO:0007669"/>
    <property type="project" value="UniProtKB-UniRule"/>
</dbReference>
<keyword evidence="3 8" id="KW-0645">Protease</keyword>
<dbReference type="Gene3D" id="3.50.30.30">
    <property type="match status" value="1"/>
</dbReference>
<dbReference type="OrthoDB" id="206201at2759"/>
<dbReference type="Proteomes" id="UP000078561">
    <property type="component" value="Unassembled WGS sequence"/>
</dbReference>
<keyword evidence="4 9" id="KW-0732">Signal</keyword>
<feature type="domain" description="Peptidase S8/S53" evidence="10">
    <location>
        <begin position="160"/>
        <end position="551"/>
    </location>
</feature>
<feature type="active site" description="Charge relay system" evidence="7 8">
    <location>
        <position position="169"/>
    </location>
</feature>
<evidence type="ECO:0000259" key="10">
    <source>
        <dbReference type="Pfam" id="PF00082"/>
    </source>
</evidence>
<evidence type="ECO:0000313" key="13">
    <source>
        <dbReference type="EMBL" id="SAM04890.1"/>
    </source>
</evidence>
<dbReference type="InterPro" id="IPR046450">
    <property type="entry name" value="PA_dom_sf"/>
</dbReference>
<feature type="domain" description="C5a peptidase/Subtilisin-like protease SBT2-like Fn3-like" evidence="12">
    <location>
        <begin position="611"/>
        <end position="727"/>
    </location>
</feature>
<dbReference type="GO" id="GO:0006508">
    <property type="term" value="P:proteolysis"/>
    <property type="evidence" value="ECO:0007669"/>
    <property type="project" value="UniProtKB-KW"/>
</dbReference>
<dbReference type="Gene3D" id="3.40.50.200">
    <property type="entry name" value="Peptidase S8/S53 domain"/>
    <property type="match status" value="1"/>
</dbReference>
<comment type="similarity">
    <text evidence="1 8">Belongs to the peptidase S8 family.</text>
</comment>
<dbReference type="InterPro" id="IPR051048">
    <property type="entry name" value="Peptidase_S8/S53_subtilisin"/>
</dbReference>
<dbReference type="PANTHER" id="PTHR43399:SF4">
    <property type="entry name" value="CELL WALL-ASSOCIATED PROTEASE"/>
    <property type="match status" value="1"/>
</dbReference>
<dbReference type="InParanoid" id="A0A168QJQ0"/>
<keyword evidence="6 8" id="KW-0720">Serine protease</keyword>
<organism evidence="13">
    <name type="scientific">Absidia glauca</name>
    <name type="common">Pin mould</name>
    <dbReference type="NCBI Taxonomy" id="4829"/>
    <lineage>
        <taxon>Eukaryota</taxon>
        <taxon>Fungi</taxon>
        <taxon>Fungi incertae sedis</taxon>
        <taxon>Mucoromycota</taxon>
        <taxon>Mucoromycotina</taxon>
        <taxon>Mucoromycetes</taxon>
        <taxon>Mucorales</taxon>
        <taxon>Cunninghamellaceae</taxon>
        <taxon>Absidia</taxon>
    </lineage>
</organism>
<evidence type="ECO:0000256" key="4">
    <source>
        <dbReference type="ARBA" id="ARBA00022729"/>
    </source>
</evidence>
<proteinExistence type="inferred from homology"/>
<evidence type="ECO:0000259" key="12">
    <source>
        <dbReference type="Pfam" id="PF06280"/>
    </source>
</evidence>
<dbReference type="Pfam" id="PF02225">
    <property type="entry name" value="PA"/>
    <property type="match status" value="1"/>
</dbReference>
<evidence type="ECO:0000259" key="11">
    <source>
        <dbReference type="Pfam" id="PF02225"/>
    </source>
</evidence>
<dbReference type="PROSITE" id="PS00137">
    <property type="entry name" value="SUBTILASE_HIS"/>
    <property type="match status" value="1"/>
</dbReference>
<protein>
    <recommendedName>
        <fullName evidence="15">Peptidase S8/S53 domain-containing protein</fullName>
    </recommendedName>
</protein>
<evidence type="ECO:0000313" key="14">
    <source>
        <dbReference type="Proteomes" id="UP000078561"/>
    </source>
</evidence>
<dbReference type="SUPFAM" id="SSF52025">
    <property type="entry name" value="PA domain"/>
    <property type="match status" value="1"/>
</dbReference>
<keyword evidence="2" id="KW-0964">Secreted</keyword>
<evidence type="ECO:0000256" key="5">
    <source>
        <dbReference type="ARBA" id="ARBA00022801"/>
    </source>
</evidence>
<dbReference type="InterPro" id="IPR034187">
    <property type="entry name" value="Peptidases_S8_5"/>
</dbReference>
<dbReference type="PROSITE" id="PS51892">
    <property type="entry name" value="SUBTILASE"/>
    <property type="match status" value="1"/>
</dbReference>
<dbReference type="STRING" id="4829.A0A168QJQ0"/>
<evidence type="ECO:0000256" key="8">
    <source>
        <dbReference type="PROSITE-ProRule" id="PRU01240"/>
    </source>
</evidence>
<evidence type="ECO:0000256" key="9">
    <source>
        <dbReference type="SAM" id="SignalP"/>
    </source>
</evidence>
<dbReference type="PROSITE" id="PS00136">
    <property type="entry name" value="SUBTILASE_ASP"/>
    <property type="match status" value="1"/>
</dbReference>
<keyword evidence="5 8" id="KW-0378">Hydrolase</keyword>
<name>A0A168QJQ0_ABSGL</name>
<dbReference type="InterPro" id="IPR015500">
    <property type="entry name" value="Peptidase_S8_subtilisin-rel"/>
</dbReference>
<dbReference type="OMA" id="WPVYAYD"/>
<dbReference type="CDD" id="cd04818">
    <property type="entry name" value="PA_subtilisin_1"/>
    <property type="match status" value="1"/>
</dbReference>